<proteinExistence type="inferred from homology"/>
<evidence type="ECO:0000256" key="2">
    <source>
        <dbReference type="ARBA" id="ARBA00007240"/>
    </source>
</evidence>
<dbReference type="OrthoDB" id="4664297at2759"/>
<comment type="catalytic activity">
    <reaction evidence="1">
        <text>Hydrolysis of terminal, non-reducing alpha-D-galactose residues in alpha-D-galactosides, including galactose oligosaccharides, galactomannans and galactolipids.</text>
        <dbReference type="EC" id="3.2.1.22"/>
    </reaction>
</comment>
<dbReference type="STRING" id="1182542.W9XG11"/>
<dbReference type="Proteomes" id="UP000019478">
    <property type="component" value="Unassembled WGS sequence"/>
</dbReference>
<accession>W9XG11</accession>
<dbReference type="InterPro" id="IPR013785">
    <property type="entry name" value="Aldolase_TIM"/>
</dbReference>
<dbReference type="EMBL" id="AMGY01000008">
    <property type="protein sequence ID" value="EXJ79422.1"/>
    <property type="molecule type" value="Genomic_DNA"/>
</dbReference>
<evidence type="ECO:0000256" key="3">
    <source>
        <dbReference type="ARBA" id="ARBA00023277"/>
    </source>
</evidence>
<dbReference type="GO" id="GO:0047274">
    <property type="term" value="F:galactinol-sucrose galactosyltransferase activity"/>
    <property type="evidence" value="ECO:0007669"/>
    <property type="project" value="UniProtKB-EC"/>
</dbReference>
<comment type="caution">
    <text evidence="5">The sequence shown here is derived from an EMBL/GenBank/DDBJ whole genome shotgun (WGS) entry which is preliminary data.</text>
</comment>
<evidence type="ECO:0000313" key="5">
    <source>
        <dbReference type="EMBL" id="EXJ79422.1"/>
    </source>
</evidence>
<dbReference type="SUPFAM" id="SSF51445">
    <property type="entry name" value="(Trans)glycosidases"/>
    <property type="match status" value="1"/>
</dbReference>
<gene>
    <name evidence="5" type="ORF">A1O3_08924</name>
</gene>
<dbReference type="eggNOG" id="ENOG502QPVE">
    <property type="taxonomic scope" value="Eukaryota"/>
</dbReference>
<reference evidence="5 6" key="1">
    <citation type="submission" date="2013-03" db="EMBL/GenBank/DDBJ databases">
        <title>The Genome Sequence of Capronia epimyces CBS 606.96.</title>
        <authorList>
            <consortium name="The Broad Institute Genomics Platform"/>
            <person name="Cuomo C."/>
            <person name="de Hoog S."/>
            <person name="Gorbushina A."/>
            <person name="Walker B."/>
            <person name="Young S.K."/>
            <person name="Zeng Q."/>
            <person name="Gargeya S."/>
            <person name="Fitzgerald M."/>
            <person name="Haas B."/>
            <person name="Abouelleil A."/>
            <person name="Allen A.W."/>
            <person name="Alvarado L."/>
            <person name="Arachchi H.M."/>
            <person name="Berlin A.M."/>
            <person name="Chapman S.B."/>
            <person name="Gainer-Dewar J."/>
            <person name="Goldberg J."/>
            <person name="Griggs A."/>
            <person name="Gujja S."/>
            <person name="Hansen M."/>
            <person name="Howarth C."/>
            <person name="Imamovic A."/>
            <person name="Ireland A."/>
            <person name="Larimer J."/>
            <person name="McCowan C."/>
            <person name="Murphy C."/>
            <person name="Pearson M."/>
            <person name="Poon T.W."/>
            <person name="Priest M."/>
            <person name="Roberts A."/>
            <person name="Saif S."/>
            <person name="Shea T."/>
            <person name="Sisk P."/>
            <person name="Sykes S."/>
            <person name="Wortman J."/>
            <person name="Nusbaum C."/>
            <person name="Birren B."/>
        </authorList>
    </citation>
    <scope>NUCLEOTIDE SEQUENCE [LARGE SCALE GENOMIC DNA]</scope>
    <source>
        <strain evidence="5 6">CBS 606.96</strain>
    </source>
</reference>
<evidence type="ECO:0000256" key="1">
    <source>
        <dbReference type="ARBA" id="ARBA00001255"/>
    </source>
</evidence>
<evidence type="ECO:0000256" key="4">
    <source>
        <dbReference type="ARBA" id="ARBA00049426"/>
    </source>
</evidence>
<keyword evidence="6" id="KW-1185">Reference proteome</keyword>
<dbReference type="PANTHER" id="PTHR31268">
    <property type="match status" value="1"/>
</dbReference>
<dbReference type="InterPro" id="IPR017853">
    <property type="entry name" value="GH"/>
</dbReference>
<dbReference type="HOGENOM" id="CLU_006630_0_0_1"/>
<dbReference type="GeneID" id="19173010"/>
<dbReference type="Pfam" id="PF05691">
    <property type="entry name" value="Raffinose_syn"/>
    <property type="match status" value="1"/>
</dbReference>
<evidence type="ECO:0000313" key="6">
    <source>
        <dbReference type="Proteomes" id="UP000019478"/>
    </source>
</evidence>
<dbReference type="AlphaFoldDB" id="W9XG11"/>
<dbReference type="Gene3D" id="3.20.20.70">
    <property type="entry name" value="Aldolase class I"/>
    <property type="match status" value="1"/>
</dbReference>
<protein>
    <submittedName>
        <fullName evidence="5">Uncharacterized protein</fullName>
    </submittedName>
</protein>
<keyword evidence="3" id="KW-0119">Carbohydrate metabolism</keyword>
<comment type="similarity">
    <text evidence="2">Belongs to the glycosyl hydrolases 36 family.</text>
</comment>
<dbReference type="GO" id="GO:0004557">
    <property type="term" value="F:alpha-galactosidase activity"/>
    <property type="evidence" value="ECO:0007669"/>
    <property type="project" value="UniProtKB-EC"/>
</dbReference>
<sequence length="930" mass="103541">MALFAKLATYPPLAQVTVVPPTRDKFNFTVVLESSKSLPERPWEVSIWYDYGSYSGTRSSWQALDLQLVDRTPEILYDDTEKSTYRYTFSGDLDSPYVSPDRTYKGRRVPFTVRYRIDSNSEWLWVYHNFGIRDGELILQPPVDPNFLGAYPVEILDGWVIRKTPSDAPEARLYTIESAHPIPTPEEGNAKLESLILGRVTQTCRWFGLVRIWEPWLAPRHGETQLNLSEPAILLSFLRSDGLHVVLLAVNGVDEVLTQFQSTPQGDIVVQARNDSEKDQKFKVLAASAWKFEVANAAVMYEARRLVRQSAAYQQVIEQLEQLPKSVRAESVDSDTVIINHSKTASEDPLPAPQWLESWYDSLAYCTWNSLGQDLDAEKIMGGLDSLAKHDIHISTLIIDDNWQSLDGVQGETNQFHRGWKAFEANPLGFPEGLKSAVSKIRQTHPAIRDVAVWHALMGYWGGISPDGEIANTYKTVEVTFREGTPMAGRKLAVHPDDIHKHFDDFYRFLSNAGVTAVKTDVQFALDLLADTPDRRSFTNTYQSAWTQAHLRHLAGKAISCMSMIPQILYHSFLPTTTPQIMLRNSDDFFPDVPTSHAWHVFANAHNSLLVQHLNVLPDWDMFQTSHPYSGFHAAARCLSGGPIYITDSPGEHDVELIHQMTALNPRGQTVILRPSCVGKTMGVYDKYDERGILKVGAYDGKSDVGAGLLGVFNLAESDTSFILPITKFPGVNAPASTSDGTGISRSKWIVRSHISKRITSPIHPSDPIRADSLLQCTLPIRGYDIWTAVPVHQFLLSTPNSNVELAILGLLGKFSGACAIIGSSFSFPESRSEGETHAQTGARLRIHVQLKAFGVLGIWLSDVQSKARKVQDMMVLIQGKPVPEHVVKLSSEGAPGESGVLEIDVGVAWTEMKLDPGWSNEVGVEVFLQ</sequence>
<dbReference type="RefSeq" id="XP_007737210.1">
    <property type="nucleotide sequence ID" value="XM_007739020.1"/>
</dbReference>
<dbReference type="InterPro" id="IPR008811">
    <property type="entry name" value="Glycosyl_hydrolases_36"/>
</dbReference>
<comment type="catalytic activity">
    <reaction evidence="4">
        <text>alpha-D-galactosyl-(1-&gt;3)-1D-myo-inositol + sucrose = raffinose + myo-inositol</text>
        <dbReference type="Rhea" id="RHEA:20161"/>
        <dbReference type="ChEBI" id="CHEBI:16634"/>
        <dbReference type="ChEBI" id="CHEBI:17268"/>
        <dbReference type="ChEBI" id="CHEBI:17505"/>
        <dbReference type="ChEBI" id="CHEBI:17992"/>
        <dbReference type="EC" id="2.4.1.82"/>
    </reaction>
</comment>
<dbReference type="PANTHER" id="PTHR31268:SF32">
    <property type="entry name" value="GALACTINOL--SUCROSE GALACTOSYLTRANSFERASE 2-RELATED"/>
    <property type="match status" value="1"/>
</dbReference>
<organism evidence="5 6">
    <name type="scientific">Capronia epimyces CBS 606.96</name>
    <dbReference type="NCBI Taxonomy" id="1182542"/>
    <lineage>
        <taxon>Eukaryota</taxon>
        <taxon>Fungi</taxon>
        <taxon>Dikarya</taxon>
        <taxon>Ascomycota</taxon>
        <taxon>Pezizomycotina</taxon>
        <taxon>Eurotiomycetes</taxon>
        <taxon>Chaetothyriomycetidae</taxon>
        <taxon>Chaetothyriales</taxon>
        <taxon>Herpotrichiellaceae</taxon>
        <taxon>Capronia</taxon>
    </lineage>
</organism>
<name>W9XG11_9EURO</name>